<keyword evidence="3" id="KW-1185">Reference proteome</keyword>
<comment type="caution">
    <text evidence="2">The sequence shown here is derived from an EMBL/GenBank/DDBJ whole genome shotgun (WGS) entry which is preliminary data.</text>
</comment>
<proteinExistence type="predicted"/>
<dbReference type="AlphaFoldDB" id="A0AAV4CLM3"/>
<organism evidence="2 3">
    <name type="scientific">Plakobranchus ocellatus</name>
    <dbReference type="NCBI Taxonomy" id="259542"/>
    <lineage>
        <taxon>Eukaryota</taxon>
        <taxon>Metazoa</taxon>
        <taxon>Spiralia</taxon>
        <taxon>Lophotrochozoa</taxon>
        <taxon>Mollusca</taxon>
        <taxon>Gastropoda</taxon>
        <taxon>Heterobranchia</taxon>
        <taxon>Euthyneura</taxon>
        <taxon>Panpulmonata</taxon>
        <taxon>Sacoglossa</taxon>
        <taxon>Placobranchoidea</taxon>
        <taxon>Plakobranchidae</taxon>
        <taxon>Plakobranchus</taxon>
    </lineage>
</organism>
<evidence type="ECO:0000256" key="1">
    <source>
        <dbReference type="SAM" id="MobiDB-lite"/>
    </source>
</evidence>
<protein>
    <submittedName>
        <fullName evidence="2">Uncharacterized protein</fullName>
    </submittedName>
</protein>
<accession>A0AAV4CLM3</accession>
<name>A0AAV4CLM3_9GAST</name>
<evidence type="ECO:0000313" key="2">
    <source>
        <dbReference type="EMBL" id="GFO32640.1"/>
    </source>
</evidence>
<dbReference type="Proteomes" id="UP000735302">
    <property type="component" value="Unassembled WGS sequence"/>
</dbReference>
<gene>
    <name evidence="2" type="ORF">PoB_005914500</name>
</gene>
<feature type="compositionally biased region" description="Basic and acidic residues" evidence="1">
    <location>
        <begin position="97"/>
        <end position="118"/>
    </location>
</feature>
<feature type="region of interest" description="Disordered" evidence="1">
    <location>
        <begin position="94"/>
        <end position="134"/>
    </location>
</feature>
<evidence type="ECO:0000313" key="3">
    <source>
        <dbReference type="Proteomes" id="UP000735302"/>
    </source>
</evidence>
<sequence length="134" mass="14932">MRPSEAASYLGRCHVESTSVYTERCPLTLCGLERPVPCTCRVATAQVILTNAQKVTRFAITGREVCPCGSHKTWIILSPQGALVHQQATAGETIPCRPRDTRKDQRAPTIRMENETNHKKTTTTLIRDGRQQLD</sequence>
<reference evidence="2 3" key="1">
    <citation type="journal article" date="2021" name="Elife">
        <title>Chloroplast acquisition without the gene transfer in kleptoplastic sea slugs, Plakobranchus ocellatus.</title>
        <authorList>
            <person name="Maeda T."/>
            <person name="Takahashi S."/>
            <person name="Yoshida T."/>
            <person name="Shimamura S."/>
            <person name="Takaki Y."/>
            <person name="Nagai Y."/>
            <person name="Toyoda A."/>
            <person name="Suzuki Y."/>
            <person name="Arimoto A."/>
            <person name="Ishii H."/>
            <person name="Satoh N."/>
            <person name="Nishiyama T."/>
            <person name="Hasebe M."/>
            <person name="Maruyama T."/>
            <person name="Minagawa J."/>
            <person name="Obokata J."/>
            <person name="Shigenobu S."/>
        </authorList>
    </citation>
    <scope>NUCLEOTIDE SEQUENCE [LARGE SCALE GENOMIC DNA]</scope>
</reference>
<dbReference type="EMBL" id="BLXT01006644">
    <property type="protein sequence ID" value="GFO32640.1"/>
    <property type="molecule type" value="Genomic_DNA"/>
</dbReference>